<comment type="caution">
    <text evidence="1">The sequence shown here is derived from an EMBL/GenBank/DDBJ whole genome shotgun (WGS) entry which is preliminary data.</text>
</comment>
<dbReference type="OrthoDB" id="10544533at2759"/>
<dbReference type="Proteomes" id="UP000614601">
    <property type="component" value="Unassembled WGS sequence"/>
</dbReference>
<accession>A0A811KMH1</accession>
<dbReference type="EMBL" id="CAJFCW020000003">
    <property type="protein sequence ID" value="CAG9106031.1"/>
    <property type="molecule type" value="Genomic_DNA"/>
</dbReference>
<protein>
    <submittedName>
        <fullName evidence="1">Uncharacterized protein</fullName>
    </submittedName>
</protein>
<proteinExistence type="predicted"/>
<organism evidence="1 2">
    <name type="scientific">Bursaphelenchus okinawaensis</name>
    <dbReference type="NCBI Taxonomy" id="465554"/>
    <lineage>
        <taxon>Eukaryota</taxon>
        <taxon>Metazoa</taxon>
        <taxon>Ecdysozoa</taxon>
        <taxon>Nematoda</taxon>
        <taxon>Chromadorea</taxon>
        <taxon>Rhabditida</taxon>
        <taxon>Tylenchina</taxon>
        <taxon>Tylenchomorpha</taxon>
        <taxon>Aphelenchoidea</taxon>
        <taxon>Aphelenchoididae</taxon>
        <taxon>Bursaphelenchus</taxon>
    </lineage>
</organism>
<dbReference type="EMBL" id="CAJFDH010000003">
    <property type="protein sequence ID" value="CAD5216488.1"/>
    <property type="molecule type" value="Genomic_DNA"/>
</dbReference>
<dbReference type="AlphaFoldDB" id="A0A811KMH1"/>
<keyword evidence="2" id="KW-1185">Reference proteome</keyword>
<evidence type="ECO:0000313" key="2">
    <source>
        <dbReference type="Proteomes" id="UP000614601"/>
    </source>
</evidence>
<dbReference type="Proteomes" id="UP000783686">
    <property type="component" value="Unassembled WGS sequence"/>
</dbReference>
<gene>
    <name evidence="1" type="ORF">BOKJ2_LOCUS6613</name>
</gene>
<reference evidence="1" key="1">
    <citation type="submission" date="2020-09" db="EMBL/GenBank/DDBJ databases">
        <authorList>
            <person name="Kikuchi T."/>
        </authorList>
    </citation>
    <scope>NUCLEOTIDE SEQUENCE</scope>
    <source>
        <strain evidence="1">SH1</strain>
    </source>
</reference>
<name>A0A811KMH1_9BILA</name>
<sequence>MFSHSVNGGKKVLCIFQDFSLINNKSLCNNIIKTALAKVDENSEFMWIREAEPEFDFKLDDSFFAPAYERIRLCIGKNEEIVQLLEKLLNAERLAQFSDDGTVVRYVLVDLSTAKTYDPFTLSAMTSLLLEVARNIQSFCSTLEINVVMLLPLCQEVARARSRRDRRKSNCYAENRVISTNHVLSRPILVKKKIPFAFTCSKLLCLDWKKHGDNKILLDCSERLLYQSGTMASSDDRAVYYGSQWNVLGHCILRR</sequence>
<evidence type="ECO:0000313" key="1">
    <source>
        <dbReference type="EMBL" id="CAD5216488.1"/>
    </source>
</evidence>